<keyword evidence="5 9" id="KW-0540">Nuclease</keyword>
<evidence type="ECO:0000256" key="5">
    <source>
        <dbReference type="ARBA" id="ARBA00022722"/>
    </source>
</evidence>
<evidence type="ECO:0000313" key="11">
    <source>
        <dbReference type="EMBL" id="SDM37020.1"/>
    </source>
</evidence>
<comment type="domain">
    <text evidence="9">The N-terminal domain has the RNA-binding Sm fold. It harbors the endoribonuclease activity.</text>
</comment>
<dbReference type="GO" id="GO:0004519">
    <property type="term" value="F:endonuclease activity"/>
    <property type="evidence" value="ECO:0007669"/>
    <property type="project" value="UniProtKB-UniRule"/>
</dbReference>
<name>A0A1G9SNY0_9EURY</name>
<comment type="subcellular location">
    <subcellularLocation>
        <location evidence="2 9">Cytoplasm</location>
    </subcellularLocation>
</comment>
<keyword evidence="7 9" id="KW-0255">Endonuclease</keyword>
<dbReference type="InterPro" id="IPR058547">
    <property type="entry name" value="Pelota_N"/>
</dbReference>
<dbReference type="STRING" id="660521.SAMN04487949_1434"/>
<sequence length="355" mass="39485">MRIVSRGRGEEGRERMSLVPENVDDLWHLSYVLEPGDLVSGDTTRRIQRADDQMRDTGGEREHLHVTIEVEDVEFARFANRLRVGGIIASCSREDQLGLHHTLNVEERSEITIEKHFKKDQKDRLEEAEQATENPDVAIATVEEGAAYIHTVQQYGTKEYGSFTRPTGKGEYARPRSELFAELGSALSHLDVDAVILAGPGFTKQDARDYIEENYPDVAEKMTVVDTSGVGDRGVHEVLKRGAVDEVQTQTRISKEAELIDELMENIAQGAKAAYGVEQVAEAAEFGAVETLLVLDERLRDERQGQGDWSVDANEIIESVEQKGGEVTVFSAEFAPGEQLKNLGGIAAVLRYRMQ</sequence>
<evidence type="ECO:0000256" key="3">
    <source>
        <dbReference type="ARBA" id="ARBA00009504"/>
    </source>
</evidence>
<dbReference type="InterPro" id="IPR029064">
    <property type="entry name" value="Ribosomal_eL30-like_sf"/>
</dbReference>
<dbReference type="GO" id="GO:0046872">
    <property type="term" value="F:metal ion binding"/>
    <property type="evidence" value="ECO:0007669"/>
    <property type="project" value="UniProtKB-UniRule"/>
</dbReference>
<comment type="similarity">
    <text evidence="3 9">Belongs to the eukaryotic release factor 1 family. Pelota subfamily.</text>
</comment>
<evidence type="ECO:0000256" key="2">
    <source>
        <dbReference type="ARBA" id="ARBA00004496"/>
    </source>
</evidence>
<dbReference type="GO" id="GO:0070966">
    <property type="term" value="P:nuclear-transcribed mRNA catabolic process, no-go decay"/>
    <property type="evidence" value="ECO:0007669"/>
    <property type="project" value="InterPro"/>
</dbReference>
<dbReference type="OrthoDB" id="31300at2157"/>
<evidence type="ECO:0000256" key="1">
    <source>
        <dbReference type="ARBA" id="ARBA00001968"/>
    </source>
</evidence>
<evidence type="ECO:0000256" key="8">
    <source>
        <dbReference type="ARBA" id="ARBA00022801"/>
    </source>
</evidence>
<dbReference type="SUPFAM" id="SSF159065">
    <property type="entry name" value="Dom34/Pelota N-terminal domain-like"/>
    <property type="match status" value="1"/>
</dbReference>
<dbReference type="SMART" id="SM01194">
    <property type="entry name" value="eRF1_1"/>
    <property type="match status" value="1"/>
</dbReference>
<dbReference type="Gene3D" id="3.30.420.60">
    <property type="entry name" value="eRF1 domain 2"/>
    <property type="match status" value="1"/>
</dbReference>
<dbReference type="PANTHER" id="PTHR10853">
    <property type="entry name" value="PELOTA"/>
    <property type="match status" value="1"/>
</dbReference>
<dbReference type="Gene3D" id="2.30.30.870">
    <property type="entry name" value="Pelota, domain A"/>
    <property type="match status" value="1"/>
</dbReference>
<dbReference type="GO" id="GO:0016787">
    <property type="term" value="F:hydrolase activity"/>
    <property type="evidence" value="ECO:0007669"/>
    <property type="project" value="UniProtKB-KW"/>
</dbReference>
<dbReference type="RefSeq" id="WP_089695785.1">
    <property type="nucleotide sequence ID" value="NZ_FNHL01000002.1"/>
</dbReference>
<dbReference type="SUPFAM" id="SSF53137">
    <property type="entry name" value="Translational machinery components"/>
    <property type="match status" value="1"/>
</dbReference>
<comment type="cofactor">
    <cofactor evidence="1 9">
        <name>a divalent metal cation</name>
        <dbReference type="ChEBI" id="CHEBI:60240"/>
    </cofactor>
</comment>
<keyword evidence="8 9" id="KW-0378">Hydrolase</keyword>
<dbReference type="GO" id="GO:0070651">
    <property type="term" value="P:nonfunctional rRNA decay"/>
    <property type="evidence" value="ECO:0007669"/>
    <property type="project" value="TreeGrafter"/>
</dbReference>
<evidence type="ECO:0000259" key="10">
    <source>
        <dbReference type="SMART" id="SM01194"/>
    </source>
</evidence>
<dbReference type="InterPro" id="IPR038069">
    <property type="entry name" value="Pelota/DOM34_N"/>
</dbReference>
<dbReference type="Pfam" id="PF03465">
    <property type="entry name" value="eRF1_3"/>
    <property type="match status" value="1"/>
</dbReference>
<accession>A0A1G9SNY0</accession>
<dbReference type="EMBL" id="FNHL01000002">
    <property type="protein sequence ID" value="SDM37020.1"/>
    <property type="molecule type" value="Genomic_DNA"/>
</dbReference>
<dbReference type="NCBIfam" id="TIGR00111">
    <property type="entry name" value="pelota"/>
    <property type="match status" value="1"/>
</dbReference>
<dbReference type="SUPFAM" id="SSF55315">
    <property type="entry name" value="L30e-like"/>
    <property type="match status" value="1"/>
</dbReference>
<keyword evidence="4 9" id="KW-0963">Cytoplasm</keyword>
<gene>
    <name evidence="9" type="primary">pelA</name>
    <name evidence="11" type="ORF">SAMN04487949_1434</name>
</gene>
<dbReference type="InterPro" id="IPR004405">
    <property type="entry name" value="TF_pelota"/>
</dbReference>
<dbReference type="GO" id="GO:0032790">
    <property type="term" value="P:ribosome disassembly"/>
    <property type="evidence" value="ECO:0007669"/>
    <property type="project" value="TreeGrafter"/>
</dbReference>
<comment type="subunit">
    <text evidence="9">Monomer.</text>
</comment>
<evidence type="ECO:0000256" key="6">
    <source>
        <dbReference type="ARBA" id="ARBA00022723"/>
    </source>
</evidence>
<dbReference type="PANTHER" id="PTHR10853:SF0">
    <property type="entry name" value="PROTEIN PELOTA HOMOLOG"/>
    <property type="match status" value="1"/>
</dbReference>
<evidence type="ECO:0000256" key="4">
    <source>
        <dbReference type="ARBA" id="ARBA00022490"/>
    </source>
</evidence>
<reference evidence="12" key="1">
    <citation type="submission" date="2016-10" db="EMBL/GenBank/DDBJ databases">
        <authorList>
            <person name="Varghese N."/>
            <person name="Submissions S."/>
        </authorList>
    </citation>
    <scope>NUCLEOTIDE SEQUENCE [LARGE SCALE GENOMIC DNA]</scope>
    <source>
        <strain evidence="12">CGMCC 1.10119</strain>
    </source>
</reference>
<dbReference type="InterPro" id="IPR042226">
    <property type="entry name" value="eFR1_2_sf"/>
</dbReference>
<dbReference type="InterPro" id="IPR023521">
    <property type="entry name" value="Pelota_arc"/>
</dbReference>
<organism evidence="11 12">
    <name type="scientific">Halogranum gelatinilyticum</name>
    <dbReference type="NCBI Taxonomy" id="660521"/>
    <lineage>
        <taxon>Archaea</taxon>
        <taxon>Methanobacteriati</taxon>
        <taxon>Methanobacteriota</taxon>
        <taxon>Stenosarchaea group</taxon>
        <taxon>Halobacteria</taxon>
        <taxon>Halobacteriales</taxon>
        <taxon>Haloferacaceae</taxon>
    </lineage>
</organism>
<dbReference type="FunFam" id="2.30.30.870:FF:000002">
    <property type="entry name" value="Protein pelota homolog"/>
    <property type="match status" value="1"/>
</dbReference>
<protein>
    <recommendedName>
        <fullName evidence="9">Protein pelota homolog</fullName>
        <ecNumber evidence="9">3.1.-.-</ecNumber>
    </recommendedName>
</protein>
<dbReference type="GO" id="GO:0070481">
    <property type="term" value="P:nuclear-transcribed mRNA catabolic process, non-stop decay"/>
    <property type="evidence" value="ECO:0007669"/>
    <property type="project" value="InterPro"/>
</dbReference>
<dbReference type="Gene3D" id="3.30.1330.30">
    <property type="match status" value="1"/>
</dbReference>
<evidence type="ECO:0000256" key="7">
    <source>
        <dbReference type="ARBA" id="ARBA00022759"/>
    </source>
</evidence>
<dbReference type="Pfam" id="PF26356">
    <property type="entry name" value="Pelota_N"/>
    <property type="match status" value="1"/>
</dbReference>
<comment type="function">
    <text evidence="9">May function in recognizing stalled ribosomes, interact with stem-loop structures in stalled mRNA molecules, and effect endonucleolytic cleavage of the mRNA. May play a role in the release non-functional ribosomes and degradation of damaged mRNAs. Has endoribonuclease activity.</text>
</comment>
<proteinExistence type="inferred from homology"/>
<dbReference type="EC" id="3.1.-.-" evidence="9"/>
<keyword evidence="6 9" id="KW-0479">Metal-binding</keyword>
<dbReference type="GO" id="GO:0005737">
    <property type="term" value="C:cytoplasm"/>
    <property type="evidence" value="ECO:0007669"/>
    <property type="project" value="UniProtKB-SubCell"/>
</dbReference>
<feature type="domain" description="eRF1/Pelota-like N-terminal" evidence="10">
    <location>
        <begin position="1"/>
        <end position="130"/>
    </location>
</feature>
<evidence type="ECO:0000256" key="9">
    <source>
        <dbReference type="HAMAP-Rule" id="MF_01853"/>
    </source>
</evidence>
<dbReference type="AlphaFoldDB" id="A0A1G9SNY0"/>
<evidence type="ECO:0000313" key="12">
    <source>
        <dbReference type="Proteomes" id="UP000199451"/>
    </source>
</evidence>
<dbReference type="InterPro" id="IPR005140">
    <property type="entry name" value="eRF1_Pelota-like_N"/>
</dbReference>
<dbReference type="GO" id="GO:0071025">
    <property type="term" value="P:RNA surveillance"/>
    <property type="evidence" value="ECO:0007669"/>
    <property type="project" value="InterPro"/>
</dbReference>
<keyword evidence="12" id="KW-1185">Reference proteome</keyword>
<dbReference type="Proteomes" id="UP000199451">
    <property type="component" value="Unassembled WGS sequence"/>
</dbReference>
<dbReference type="HAMAP" id="MF_01853">
    <property type="entry name" value="PelO"/>
    <property type="match status" value="1"/>
</dbReference>
<dbReference type="InterPro" id="IPR005142">
    <property type="entry name" value="eRF1_3"/>
</dbReference>